<evidence type="ECO:0000313" key="2">
    <source>
        <dbReference type="EMBL" id="PVX59316.1"/>
    </source>
</evidence>
<keyword evidence="1" id="KW-1133">Transmembrane helix</keyword>
<reference evidence="2 3" key="1">
    <citation type="submission" date="2018-05" db="EMBL/GenBank/DDBJ databases">
        <title>Genomic Encyclopedia of Type Strains, Phase IV (KMG-IV): sequencing the most valuable type-strain genomes for metagenomic binning, comparative biology and taxonomic classification.</title>
        <authorList>
            <person name="Goeker M."/>
        </authorList>
    </citation>
    <scope>NUCLEOTIDE SEQUENCE [LARGE SCALE GENOMIC DNA]</scope>
    <source>
        <strain evidence="2 3">DSM 100333</strain>
    </source>
</reference>
<gene>
    <name evidence="2" type="ORF">C7379_10184</name>
</gene>
<dbReference type="Proteomes" id="UP000245870">
    <property type="component" value="Unassembled WGS sequence"/>
</dbReference>
<name>A0A2U0UNT7_9BACT</name>
<evidence type="ECO:0000256" key="1">
    <source>
        <dbReference type="SAM" id="Phobius"/>
    </source>
</evidence>
<evidence type="ECO:0000313" key="3">
    <source>
        <dbReference type="Proteomes" id="UP000245870"/>
    </source>
</evidence>
<organism evidence="2 3">
    <name type="scientific">Hallella colorans</name>
    <dbReference type="NCBI Taxonomy" id="1703337"/>
    <lineage>
        <taxon>Bacteria</taxon>
        <taxon>Pseudomonadati</taxon>
        <taxon>Bacteroidota</taxon>
        <taxon>Bacteroidia</taxon>
        <taxon>Bacteroidales</taxon>
        <taxon>Prevotellaceae</taxon>
        <taxon>Hallella</taxon>
    </lineage>
</organism>
<keyword evidence="3" id="KW-1185">Reference proteome</keyword>
<sequence>MKSIKTRYSVSVFIGIQLIVITIYKFINKNIPLVVVFDRMMASIRIAGYNEHGIII</sequence>
<accession>A0A2U0UNT7</accession>
<keyword evidence="1" id="KW-0472">Membrane</keyword>
<dbReference type="EMBL" id="QENY01000001">
    <property type="protein sequence ID" value="PVX59316.1"/>
    <property type="molecule type" value="Genomic_DNA"/>
</dbReference>
<comment type="caution">
    <text evidence="2">The sequence shown here is derived from an EMBL/GenBank/DDBJ whole genome shotgun (WGS) entry which is preliminary data.</text>
</comment>
<protein>
    <submittedName>
        <fullName evidence="2">Uncharacterized protein</fullName>
    </submittedName>
</protein>
<keyword evidence="1" id="KW-0812">Transmembrane</keyword>
<proteinExistence type="predicted"/>
<dbReference type="AlphaFoldDB" id="A0A2U0UNT7"/>
<feature type="transmembrane region" description="Helical" evidence="1">
    <location>
        <begin position="7"/>
        <end position="27"/>
    </location>
</feature>